<feature type="transmembrane region" description="Helical" evidence="6">
    <location>
        <begin position="6"/>
        <end position="29"/>
    </location>
</feature>
<name>A0A0F4XV57_9PSED</name>
<proteinExistence type="predicted"/>
<organism evidence="7 8">
    <name type="scientific">Pseudomonas kilonensis</name>
    <dbReference type="NCBI Taxonomy" id="132476"/>
    <lineage>
        <taxon>Bacteria</taxon>
        <taxon>Pseudomonadati</taxon>
        <taxon>Pseudomonadota</taxon>
        <taxon>Gammaproteobacteria</taxon>
        <taxon>Pseudomonadales</taxon>
        <taxon>Pseudomonadaceae</taxon>
        <taxon>Pseudomonas</taxon>
    </lineage>
</organism>
<feature type="transmembrane region" description="Helical" evidence="6">
    <location>
        <begin position="114"/>
        <end position="135"/>
    </location>
</feature>
<evidence type="ECO:0000313" key="8">
    <source>
        <dbReference type="Proteomes" id="UP000033662"/>
    </source>
</evidence>
<evidence type="ECO:0000256" key="2">
    <source>
        <dbReference type="ARBA" id="ARBA00022475"/>
    </source>
</evidence>
<keyword evidence="2" id="KW-1003">Cell membrane</keyword>
<comment type="caution">
    <text evidence="7">The sequence shown here is derived from an EMBL/GenBank/DDBJ whole genome shotgun (WGS) entry which is preliminary data.</text>
</comment>
<dbReference type="EMBL" id="JZXC01000001">
    <property type="protein sequence ID" value="KKA09814.1"/>
    <property type="molecule type" value="Genomic_DNA"/>
</dbReference>
<dbReference type="AlphaFoldDB" id="A0A0F4XV57"/>
<evidence type="ECO:0000256" key="6">
    <source>
        <dbReference type="SAM" id="Phobius"/>
    </source>
</evidence>
<dbReference type="GO" id="GO:0015171">
    <property type="term" value="F:amino acid transmembrane transporter activity"/>
    <property type="evidence" value="ECO:0007669"/>
    <property type="project" value="TreeGrafter"/>
</dbReference>
<dbReference type="Pfam" id="PF01810">
    <property type="entry name" value="LysE"/>
    <property type="match status" value="1"/>
</dbReference>
<gene>
    <name evidence="7" type="ORF">VP02_00130</name>
</gene>
<comment type="subcellular location">
    <subcellularLocation>
        <location evidence="1">Cell membrane</location>
        <topology evidence="1">Multi-pass membrane protein</topology>
    </subcellularLocation>
</comment>
<dbReference type="PATRIC" id="fig|132476.4.peg.28"/>
<reference evidence="7 8" key="1">
    <citation type="submission" date="2015-03" db="EMBL/GenBank/DDBJ databases">
        <title>Pseudomonas fluorescens 1855-344 Genome sequencing and assembly.</title>
        <authorList>
            <person name="Eng W.W.H."/>
            <person name="Gan H.M."/>
            <person name="Savka M.A."/>
        </authorList>
    </citation>
    <scope>NUCLEOTIDE SEQUENCE [LARGE SCALE GENOMIC DNA]</scope>
    <source>
        <strain evidence="7 8">1855-344</strain>
    </source>
</reference>
<evidence type="ECO:0000256" key="1">
    <source>
        <dbReference type="ARBA" id="ARBA00004651"/>
    </source>
</evidence>
<evidence type="ECO:0000256" key="3">
    <source>
        <dbReference type="ARBA" id="ARBA00022692"/>
    </source>
</evidence>
<dbReference type="OrthoDB" id="9804822at2"/>
<dbReference type="Proteomes" id="UP000033662">
    <property type="component" value="Unassembled WGS sequence"/>
</dbReference>
<dbReference type="PANTHER" id="PTHR30086:SF20">
    <property type="entry name" value="ARGININE EXPORTER PROTEIN ARGO-RELATED"/>
    <property type="match status" value="1"/>
</dbReference>
<evidence type="ECO:0000256" key="4">
    <source>
        <dbReference type="ARBA" id="ARBA00022989"/>
    </source>
</evidence>
<accession>A0A0F4XV57</accession>
<keyword evidence="3 6" id="KW-0812">Transmembrane</keyword>
<evidence type="ECO:0000313" key="7">
    <source>
        <dbReference type="EMBL" id="KKA09814.1"/>
    </source>
</evidence>
<dbReference type="GO" id="GO:0005886">
    <property type="term" value="C:plasma membrane"/>
    <property type="evidence" value="ECO:0007669"/>
    <property type="project" value="UniProtKB-SubCell"/>
</dbReference>
<feature type="transmembrane region" description="Helical" evidence="6">
    <location>
        <begin position="71"/>
        <end position="93"/>
    </location>
</feature>
<keyword evidence="5 6" id="KW-0472">Membrane</keyword>
<sequence>MSDLSLLLAFIAAASVLTVTPGVDTAMVLRATATGGRRSAAMASIGIVLGCLVWGAAVSLGLGALLQASEWAYLALKIVGAAYLVWLGVKLLLRPRTTLQGQGIENMAGSSRDAFIRGLLTNLLNPKIGVFYITFLPQFVPSGASVASYSFFLAALHVLLTLAWFGILIAATVPLSNFLKRPAALKALDRLTGGVFVAFGLKLAVSNPA</sequence>
<protein>
    <submittedName>
        <fullName evidence="7">Lysine transporter LysE</fullName>
    </submittedName>
</protein>
<keyword evidence="4 6" id="KW-1133">Transmembrane helix</keyword>
<dbReference type="PIRSF" id="PIRSF006324">
    <property type="entry name" value="LeuE"/>
    <property type="match status" value="1"/>
</dbReference>
<feature type="transmembrane region" description="Helical" evidence="6">
    <location>
        <begin position="147"/>
        <end position="175"/>
    </location>
</feature>
<dbReference type="PANTHER" id="PTHR30086">
    <property type="entry name" value="ARGININE EXPORTER PROTEIN ARGO"/>
    <property type="match status" value="1"/>
</dbReference>
<evidence type="ECO:0000256" key="5">
    <source>
        <dbReference type="ARBA" id="ARBA00023136"/>
    </source>
</evidence>
<feature type="transmembrane region" description="Helical" evidence="6">
    <location>
        <begin position="41"/>
        <end position="65"/>
    </location>
</feature>
<dbReference type="InterPro" id="IPR001123">
    <property type="entry name" value="LeuE-type"/>
</dbReference>